<dbReference type="EMBL" id="JNCF01000075">
    <property type="protein sequence ID" value="KGP62361.1"/>
    <property type="molecule type" value="Genomic_DNA"/>
</dbReference>
<dbReference type="Proteomes" id="UP000054422">
    <property type="component" value="Unassembled WGS sequence"/>
</dbReference>
<protein>
    <recommendedName>
        <fullName evidence="1">4-fold beta flower domain-containing protein</fullName>
    </recommendedName>
</protein>
<feature type="domain" description="4-fold beta flower" evidence="1">
    <location>
        <begin position="3"/>
        <end position="46"/>
    </location>
</feature>
<dbReference type="OrthoDB" id="1551203at2"/>
<reference evidence="2 3" key="1">
    <citation type="submission" date="2014-05" db="EMBL/GenBank/DDBJ databases">
        <authorList>
            <person name="Rizzardi K."/>
            <person name="Winiecka-Krusnell J."/>
            <person name="Ramliden M."/>
            <person name="Alm E."/>
            <person name="Andersson S."/>
            <person name="Byfors S."/>
        </authorList>
    </citation>
    <scope>NUCLEOTIDE SEQUENCE [LARGE SCALE GENOMIC DNA]</scope>
    <source>
        <strain evidence="2 3">LEGN</strain>
    </source>
</reference>
<dbReference type="AlphaFoldDB" id="A0A0A2SRM6"/>
<dbReference type="Pfam" id="PF21784">
    <property type="entry name" value="Bflower"/>
    <property type="match status" value="1"/>
</dbReference>
<sequence length="97" mass="11459">MTYLWTWSGRYFGYRQGNQLWTSSGIHAGMIYDDEVYDHKGHYLGEILHGRLIRNPQKKYFRKYPSVCYGRKAAIAKYADYAGYAMYSGWEDFPAIH</sequence>
<gene>
    <name evidence="2" type="ORF">EP47_13810</name>
</gene>
<keyword evidence="3" id="KW-1185">Reference proteome</keyword>
<organism evidence="2 3">
    <name type="scientific">Legionella norrlandica</name>
    <dbReference type="NCBI Taxonomy" id="1498499"/>
    <lineage>
        <taxon>Bacteria</taxon>
        <taxon>Pseudomonadati</taxon>
        <taxon>Pseudomonadota</taxon>
        <taxon>Gammaproteobacteria</taxon>
        <taxon>Legionellales</taxon>
        <taxon>Legionellaceae</taxon>
        <taxon>Legionella</taxon>
    </lineage>
</organism>
<evidence type="ECO:0000313" key="3">
    <source>
        <dbReference type="Proteomes" id="UP000054422"/>
    </source>
</evidence>
<dbReference type="RefSeq" id="WP_011213407.1">
    <property type="nucleotide sequence ID" value="NZ_JNCF01000075.1"/>
</dbReference>
<proteinExistence type="predicted"/>
<name>A0A0A2SRM6_9GAMM</name>
<dbReference type="InterPro" id="IPR048911">
    <property type="entry name" value="Bflower"/>
</dbReference>
<evidence type="ECO:0000259" key="1">
    <source>
        <dbReference type="Pfam" id="PF21784"/>
    </source>
</evidence>
<evidence type="ECO:0000313" key="2">
    <source>
        <dbReference type="EMBL" id="KGP62361.1"/>
    </source>
</evidence>
<comment type="caution">
    <text evidence="2">The sequence shown here is derived from an EMBL/GenBank/DDBJ whole genome shotgun (WGS) entry which is preliminary data.</text>
</comment>
<accession>A0A0A2SRM6</accession>